<dbReference type="AlphaFoldDB" id="A0AAD1WVV3"/>
<keyword evidence="11" id="KW-1185">Reference proteome</keyword>
<feature type="domain" description="Alcohol dehydrogenase-like C-terminal" evidence="8">
    <location>
        <begin position="219"/>
        <end position="334"/>
    </location>
</feature>
<evidence type="ECO:0000256" key="2">
    <source>
        <dbReference type="ARBA" id="ARBA00011981"/>
    </source>
</evidence>
<comment type="catalytic activity">
    <reaction evidence="7">
        <text>13,14-dihydro-15-oxo-prostaglandin E1 + NADP(+) = 15-oxoprostaglandin E1 + NADPH + H(+)</text>
        <dbReference type="Rhea" id="RHEA:50584"/>
        <dbReference type="ChEBI" id="CHEBI:15378"/>
        <dbReference type="ChEBI" id="CHEBI:57401"/>
        <dbReference type="ChEBI" id="CHEBI:57783"/>
        <dbReference type="ChEBI" id="CHEBI:58349"/>
        <dbReference type="ChEBI" id="CHEBI:133408"/>
    </reaction>
    <physiologicalReaction direction="right-to-left" evidence="7">
        <dbReference type="Rhea" id="RHEA:50586"/>
    </physiologicalReaction>
</comment>
<evidence type="ECO:0000256" key="1">
    <source>
        <dbReference type="ARBA" id="ARBA00010460"/>
    </source>
</evidence>
<dbReference type="InterPro" id="IPR013149">
    <property type="entry name" value="ADH-like_C"/>
</dbReference>
<dbReference type="PANTHER" id="PTHR43205:SF5">
    <property type="entry name" value="PROSTAGLANDIN REDUCTASE 2"/>
    <property type="match status" value="1"/>
</dbReference>
<gene>
    <name evidence="10" type="ORF">PECUL_23A004335</name>
</gene>
<comment type="catalytic activity">
    <reaction evidence="5">
        <text>13,14-dihydro-15-oxo-prostaglandin F1alpha + NADP(+) = 15-oxoprostaglandin F1alpha + NADPH + H(+)</text>
        <dbReference type="Rhea" id="RHEA:50592"/>
        <dbReference type="ChEBI" id="CHEBI:15378"/>
        <dbReference type="ChEBI" id="CHEBI:57783"/>
        <dbReference type="ChEBI" id="CHEBI:58349"/>
        <dbReference type="ChEBI" id="CHEBI:79072"/>
        <dbReference type="ChEBI" id="CHEBI:133411"/>
    </reaction>
    <physiologicalReaction direction="right-to-left" evidence="5">
        <dbReference type="Rhea" id="RHEA:50594"/>
    </physiologicalReaction>
</comment>
<accession>A0AAD1WVV3</accession>
<dbReference type="InterPro" id="IPR011032">
    <property type="entry name" value="GroES-like_sf"/>
</dbReference>
<evidence type="ECO:0000259" key="8">
    <source>
        <dbReference type="Pfam" id="PF00107"/>
    </source>
</evidence>
<evidence type="ECO:0000256" key="4">
    <source>
        <dbReference type="ARBA" id="ARBA00033119"/>
    </source>
</evidence>
<keyword evidence="3" id="KW-0560">Oxidoreductase</keyword>
<dbReference type="SUPFAM" id="SSF50129">
    <property type="entry name" value="GroES-like"/>
    <property type="match status" value="1"/>
</dbReference>
<evidence type="ECO:0000313" key="11">
    <source>
        <dbReference type="Proteomes" id="UP001295444"/>
    </source>
</evidence>
<dbReference type="Gene3D" id="3.40.50.720">
    <property type="entry name" value="NAD(P)-binding Rossmann-like Domain"/>
    <property type="match status" value="1"/>
</dbReference>
<evidence type="ECO:0000256" key="7">
    <source>
        <dbReference type="ARBA" id="ARBA00049070"/>
    </source>
</evidence>
<dbReference type="InterPro" id="IPR045010">
    <property type="entry name" value="MDR_fam"/>
</dbReference>
<dbReference type="GO" id="GO:0006693">
    <property type="term" value="P:prostaglandin metabolic process"/>
    <property type="evidence" value="ECO:0007669"/>
    <property type="project" value="TreeGrafter"/>
</dbReference>
<reference evidence="10" key="1">
    <citation type="submission" date="2022-03" db="EMBL/GenBank/DDBJ databases">
        <authorList>
            <person name="Alioto T."/>
            <person name="Alioto T."/>
            <person name="Gomez Garrido J."/>
        </authorList>
    </citation>
    <scope>NUCLEOTIDE SEQUENCE</scope>
</reference>
<evidence type="ECO:0000256" key="3">
    <source>
        <dbReference type="ARBA" id="ARBA00023002"/>
    </source>
</evidence>
<dbReference type="FunFam" id="3.40.50.720:FF:000121">
    <property type="entry name" value="Prostaglandin reductase 2"/>
    <property type="match status" value="1"/>
</dbReference>
<dbReference type="EC" id="1.3.1.48" evidence="2"/>
<comment type="catalytic activity">
    <reaction evidence="6">
        <text>13,14-dihydro-15-oxo-PGF2alpha + NADP(+) = 15-oxoprostaglandin F2alpha + NADPH + H(+)</text>
        <dbReference type="Rhea" id="RHEA:50588"/>
        <dbReference type="ChEBI" id="CHEBI:15378"/>
        <dbReference type="ChEBI" id="CHEBI:57783"/>
        <dbReference type="ChEBI" id="CHEBI:58349"/>
        <dbReference type="ChEBI" id="CHEBI:133374"/>
        <dbReference type="ChEBI" id="CHEBI:133409"/>
    </reaction>
    <physiologicalReaction direction="right-to-left" evidence="6">
        <dbReference type="Rhea" id="RHEA:50590"/>
    </physiologicalReaction>
</comment>
<proteinExistence type="inferred from homology"/>
<comment type="similarity">
    <text evidence="1">Belongs to the NADP-dependent oxidoreductase L4BD family.</text>
</comment>
<evidence type="ECO:0000256" key="6">
    <source>
        <dbReference type="ARBA" id="ARBA00048290"/>
    </source>
</evidence>
<dbReference type="InterPro" id="IPR041694">
    <property type="entry name" value="ADH_N_2"/>
</dbReference>
<dbReference type="InterPro" id="IPR036291">
    <property type="entry name" value="NAD(P)-bd_dom_sf"/>
</dbReference>
<name>A0AAD1WVV3_PELCU</name>
<dbReference type="Gene3D" id="3.90.180.10">
    <property type="entry name" value="Medium-chain alcohol dehydrogenases, catalytic domain"/>
    <property type="match status" value="1"/>
</dbReference>
<evidence type="ECO:0000256" key="5">
    <source>
        <dbReference type="ARBA" id="ARBA00047878"/>
    </source>
</evidence>
<dbReference type="Pfam" id="PF16884">
    <property type="entry name" value="ADH_N_2"/>
    <property type="match status" value="1"/>
</dbReference>
<dbReference type="PANTHER" id="PTHR43205">
    <property type="entry name" value="PROSTAGLANDIN REDUCTASE"/>
    <property type="match status" value="1"/>
</dbReference>
<protein>
    <recommendedName>
        <fullName evidence="4">15-oxoprostaglandin 13-reductase</fullName>
        <ecNumber evidence="2">1.3.1.48</ecNumber>
    </recommendedName>
    <alternativeName>
        <fullName evidence="4">15-oxoprostaglandin 13-reductase</fullName>
    </alternativeName>
</protein>
<evidence type="ECO:0000313" key="10">
    <source>
        <dbReference type="EMBL" id="CAH2328508.1"/>
    </source>
</evidence>
<evidence type="ECO:0000259" key="9">
    <source>
        <dbReference type="Pfam" id="PF16884"/>
    </source>
</evidence>
<dbReference type="Pfam" id="PF00107">
    <property type="entry name" value="ADH_zinc_N"/>
    <property type="match status" value="1"/>
</dbReference>
<dbReference type="Proteomes" id="UP001295444">
    <property type="component" value="Chromosome 13"/>
</dbReference>
<dbReference type="SUPFAM" id="SSF51735">
    <property type="entry name" value="NAD(P)-binding Rossmann-fold domains"/>
    <property type="match status" value="1"/>
</dbReference>
<dbReference type="GO" id="GO:0047522">
    <property type="term" value="F:15-oxoprostaglandin 13-reductase [NAD(P)+] activity"/>
    <property type="evidence" value="ECO:0007669"/>
    <property type="project" value="UniProtKB-EC"/>
</dbReference>
<organism evidence="10 11">
    <name type="scientific">Pelobates cultripes</name>
    <name type="common">Western spadefoot toad</name>
    <dbReference type="NCBI Taxonomy" id="61616"/>
    <lineage>
        <taxon>Eukaryota</taxon>
        <taxon>Metazoa</taxon>
        <taxon>Chordata</taxon>
        <taxon>Craniata</taxon>
        <taxon>Vertebrata</taxon>
        <taxon>Euteleostomi</taxon>
        <taxon>Amphibia</taxon>
        <taxon>Batrachia</taxon>
        <taxon>Anura</taxon>
        <taxon>Pelobatoidea</taxon>
        <taxon>Pelobatidae</taxon>
        <taxon>Pelobates</taxon>
    </lineage>
</organism>
<feature type="domain" description="Oxidoreductase N-terminal" evidence="9">
    <location>
        <begin position="56"/>
        <end position="167"/>
    </location>
</feature>
<sequence length="398" mass="43372">MAFQEVSLVHKHAKVHVRNVSAAHARTLRIPGRICSCQGYGHIVQLLFLIARMKVKRVVLASRPGIFGEPVPENFRLEEVSLSEELHDGHILARTLYLSVDPYLRCQMDDTGMEGVPSWKIGGVLDSNGIGVVEKSKTNGFTAGDIVSSFNWPWQTQCIFDGKVLQKMDPSLVNGQLSHFLGAVGTTGLTAYLGMKEKGHVTPGANQTLVISGAAGACGSLAGQIGRIQGCSRVVGICGTDEKCSFLINELGFDCALNYKKKNLASKLKECCPNGVDLYFDNVGGTISDMVISQMNQNGHVILCGQISQYNKDMCHPPPPPPQTEAILKERNITRDRFLLFNYTDQYQSGIQQLSQWLKTGQIKAKETIVQGIENTAGAFLSMMTGGNIGKQIVKISE</sequence>
<dbReference type="EMBL" id="OW240924">
    <property type="protein sequence ID" value="CAH2328508.1"/>
    <property type="molecule type" value="Genomic_DNA"/>
</dbReference>